<accession>A0AAI8Z7M8</accession>
<dbReference type="InterPro" id="IPR056632">
    <property type="entry name" value="DUF7730"/>
</dbReference>
<comment type="caution">
    <text evidence="2">The sequence shown here is derived from an EMBL/GenBank/DDBJ whole genome shotgun (WGS) entry which is preliminary data.</text>
</comment>
<name>A0AAI8Z7M8_9PEZI</name>
<keyword evidence="3" id="KW-1185">Reference proteome</keyword>
<dbReference type="EMBL" id="CAVMBE010000098">
    <property type="protein sequence ID" value="CAK4033946.1"/>
    <property type="molecule type" value="Genomic_DNA"/>
</dbReference>
<proteinExistence type="predicted"/>
<reference evidence="2" key="1">
    <citation type="submission" date="2023-11" db="EMBL/GenBank/DDBJ databases">
        <authorList>
            <person name="Alioto T."/>
            <person name="Alioto T."/>
            <person name="Gomez Garrido J."/>
        </authorList>
    </citation>
    <scope>NUCLEOTIDE SEQUENCE</scope>
</reference>
<dbReference type="Proteomes" id="UP001296104">
    <property type="component" value="Unassembled WGS sequence"/>
</dbReference>
<gene>
    <name evidence="2" type="ORF">LECACI_7A009104</name>
</gene>
<evidence type="ECO:0000259" key="1">
    <source>
        <dbReference type="Pfam" id="PF24864"/>
    </source>
</evidence>
<dbReference type="InterPro" id="IPR038883">
    <property type="entry name" value="AN11006-like"/>
</dbReference>
<protein>
    <recommendedName>
        <fullName evidence="1">DUF7730 domain-containing protein</fullName>
    </recommendedName>
</protein>
<dbReference type="AlphaFoldDB" id="A0AAI8Z7M8"/>
<sequence length="354" mass="40120">MENGQQQQESSRHHHFVEGTHTDRLQAARLSESRTLVAADYDFASANGTGNARGPVTMYTDSGSGLTISGAGLGLPSKYDEDNEAYTVTITVTKKVPFMIKPVTEMSGDQVESHCLELRESKALPIVELPVEIRDMIYGYCVTDGEPISLRVYHRQLGSFRLVEKSFRASKMSVHVPKNWDPHAKKWTGRERDAFNMLQVSRQFHDETAKVLYQTNTFEFHSARALEMLIKRNPHAASYLRRVRIDDSWAFNRWQEAALKKIRLALKTLSRLDGLRSFTLSGKTVTEAGLDADDLVNKCVPVLNEIHRRCQQENVKAKILDALRVDDAALGREVKRVLAERFLLDYAEPEDREG</sequence>
<dbReference type="PANTHER" id="PTHR42085">
    <property type="entry name" value="F-BOX DOMAIN-CONTAINING PROTEIN"/>
    <property type="match status" value="1"/>
</dbReference>
<dbReference type="Pfam" id="PF24864">
    <property type="entry name" value="DUF7730"/>
    <property type="match status" value="1"/>
</dbReference>
<evidence type="ECO:0000313" key="3">
    <source>
        <dbReference type="Proteomes" id="UP001296104"/>
    </source>
</evidence>
<organism evidence="2 3">
    <name type="scientific">Lecanosticta acicola</name>
    <dbReference type="NCBI Taxonomy" id="111012"/>
    <lineage>
        <taxon>Eukaryota</taxon>
        <taxon>Fungi</taxon>
        <taxon>Dikarya</taxon>
        <taxon>Ascomycota</taxon>
        <taxon>Pezizomycotina</taxon>
        <taxon>Dothideomycetes</taxon>
        <taxon>Dothideomycetidae</taxon>
        <taxon>Mycosphaerellales</taxon>
        <taxon>Mycosphaerellaceae</taxon>
        <taxon>Lecanosticta</taxon>
    </lineage>
</organism>
<feature type="domain" description="DUF7730" evidence="1">
    <location>
        <begin position="128"/>
        <end position="253"/>
    </location>
</feature>
<dbReference type="PANTHER" id="PTHR42085:SF8">
    <property type="entry name" value="F-BOX DOMAIN-CONTAINING PROTEIN"/>
    <property type="match status" value="1"/>
</dbReference>
<evidence type="ECO:0000313" key="2">
    <source>
        <dbReference type="EMBL" id="CAK4033946.1"/>
    </source>
</evidence>